<evidence type="ECO:0000256" key="1">
    <source>
        <dbReference type="SAM" id="MobiDB-lite"/>
    </source>
</evidence>
<reference evidence="2 3" key="1">
    <citation type="submission" date="2023-08" db="EMBL/GenBank/DDBJ databases">
        <title>Implementing the SeqCode for naming new Mesorhizobium species isolated from Vachellia karroo root nodules.</title>
        <authorList>
            <person name="Van Lill M."/>
        </authorList>
    </citation>
    <scope>NUCLEOTIDE SEQUENCE [LARGE SCALE GENOMIC DNA]</scope>
    <source>
        <strain evidence="2 3">VK24D</strain>
    </source>
</reference>
<organism evidence="2 3">
    <name type="scientific">Mesorhizobium album</name>
    <dbReference type="NCBI Taxonomy" id="3072314"/>
    <lineage>
        <taxon>Bacteria</taxon>
        <taxon>Pseudomonadati</taxon>
        <taxon>Pseudomonadota</taxon>
        <taxon>Alphaproteobacteria</taxon>
        <taxon>Hyphomicrobiales</taxon>
        <taxon>Phyllobacteriaceae</taxon>
        <taxon>Mesorhizobium</taxon>
    </lineage>
</organism>
<dbReference type="SUPFAM" id="SSF51120">
    <property type="entry name" value="beta-Roll"/>
    <property type="match status" value="1"/>
</dbReference>
<name>A0ABU4Y5J8_9HYPH</name>
<proteinExistence type="predicted"/>
<dbReference type="Proteomes" id="UP001287059">
    <property type="component" value="Unassembled WGS sequence"/>
</dbReference>
<protein>
    <submittedName>
        <fullName evidence="2">Uncharacterized protein</fullName>
    </submittedName>
</protein>
<accession>A0ABU4Y5J8</accession>
<sequence length="85" mass="9451">MANALRGMTGPDTFFSSESDDLIEQPQGVDWIDGRGGHESIPSGEVIYGARRDQIFGQEGVDYPLPDGHDKPRTIRDPCFDVLDW</sequence>
<feature type="region of interest" description="Disordered" evidence="1">
    <location>
        <begin position="1"/>
        <end position="22"/>
    </location>
</feature>
<dbReference type="InterPro" id="IPR011049">
    <property type="entry name" value="Serralysin-like_metalloprot_C"/>
</dbReference>
<dbReference type="EMBL" id="JAVIIW010000034">
    <property type="protein sequence ID" value="MDX8481598.1"/>
    <property type="molecule type" value="Genomic_DNA"/>
</dbReference>
<evidence type="ECO:0000313" key="3">
    <source>
        <dbReference type="Proteomes" id="UP001287059"/>
    </source>
</evidence>
<gene>
    <name evidence="2" type="ORF">RFN28_24505</name>
</gene>
<evidence type="ECO:0000313" key="2">
    <source>
        <dbReference type="EMBL" id="MDX8481598.1"/>
    </source>
</evidence>
<comment type="caution">
    <text evidence="2">The sequence shown here is derived from an EMBL/GenBank/DDBJ whole genome shotgun (WGS) entry which is preliminary data.</text>
</comment>
<dbReference type="RefSeq" id="WP_320223454.1">
    <property type="nucleotide sequence ID" value="NZ_JAVIIW010000034.1"/>
</dbReference>
<keyword evidence="3" id="KW-1185">Reference proteome</keyword>